<feature type="region of interest" description="Disordered" evidence="13">
    <location>
        <begin position="790"/>
        <end position="1016"/>
    </location>
</feature>
<feature type="domain" description="HAMP" evidence="16">
    <location>
        <begin position="407"/>
        <end position="461"/>
    </location>
</feature>
<dbReference type="PANTHER" id="PTHR44936">
    <property type="entry name" value="SENSOR PROTEIN CREC"/>
    <property type="match status" value="1"/>
</dbReference>
<evidence type="ECO:0000313" key="17">
    <source>
        <dbReference type="EMBL" id="RCG19631.1"/>
    </source>
</evidence>
<dbReference type="SUPFAM" id="SSF55874">
    <property type="entry name" value="ATPase domain of HSP90 chaperone/DNA topoisomerase II/histidine kinase"/>
    <property type="match status" value="1"/>
</dbReference>
<evidence type="ECO:0000259" key="16">
    <source>
        <dbReference type="PROSITE" id="PS50885"/>
    </source>
</evidence>
<dbReference type="PROSITE" id="PS50885">
    <property type="entry name" value="HAMP"/>
    <property type="match status" value="1"/>
</dbReference>
<feature type="region of interest" description="Disordered" evidence="13">
    <location>
        <begin position="145"/>
        <end position="190"/>
    </location>
</feature>
<evidence type="ECO:0000256" key="6">
    <source>
        <dbReference type="ARBA" id="ARBA00022692"/>
    </source>
</evidence>
<keyword evidence="12" id="KW-0175">Coiled coil</keyword>
<evidence type="ECO:0000256" key="1">
    <source>
        <dbReference type="ARBA" id="ARBA00000085"/>
    </source>
</evidence>
<comment type="caution">
    <text evidence="17">The sequence shown here is derived from an EMBL/GenBank/DDBJ whole genome shotgun (WGS) entry which is preliminary data.</text>
</comment>
<sequence length="1016" mass="104882">MAHQGILTRLKSALQWSVVESGHPGPSGRGGTRLRVRVRKKQRRTAGVPQATPTGSGDATPVPPAQAQDVAAAPRRRARVRNRLLVSVTVCALAVVAAGAPSLVAGSSDTAAAQELVDLARLNQQAIALSHSLEDERDGIVEQLAAGRGSRQGTGASDTQRDRVDRQAREVRSAASSAPSGSAVPSGSPTTVAEALKKLPAVRQQAMTGKKGALESYEDYSRVIQTLRHLARDVAGGLPARARDRTAVALPDLARAADQASATRGLLEAALAGQGTQRKVMAEAGQARLREKAALADFEETAGTKAWERYSTTVNGPDVSTAERYLNSLTARPYLTPGARSVDEERFDTSVSARLAHMRGVQSAFAAAEVKRLEGLRDDDVTALQLRAGLVGFCLLLAVALSVATARSLTRPLSVLRRGSTRLAKDPVGEEPITFRGRNDEFADVVGALNALRATTAQLRRRSTCAEREQDQLAVEKAQLTEKYQLLAEDFAALRAELEESRERSGGAVAHSGGLNGASGAGDEGMVSAAAAVTSETAPSVTASSATEQEAVADLATRSLTLVERQLGIIEGLEEKEADPDRLDTLFKLDHLATRMRRHSENLLLLADSPRAERQDAAEQVPAPLLDVARAAVSEIAQYERVALGDVPQDVHVEGVAADDLSHLIAELLDNAAAFSPAGSEVRLTALTTEGGDALVSVEDEGAGMEESVLAQVNARLAEPQTAPTPAPRSSDAWETSAPWGLGLHVVAKLAARHGVRVRLSALEDGGTAAQVTVASRLLLNGTPDGAGVAGGSGRTGAAAAGHNAAGDDGGDGGAGSPEGNDTGEGQHSRAADQAPTRAVDTSPSAQEDEGTRATQVPQSEGKDGGRSAGLPEGPAVAPAQVSPAGEPGQSLPTGAAAGTPAGAAEPDGSVTHTGLPKRVRGATAEEAAAPRQRSGGADPEQLRRRLDGFQQGARQGLREAAARVAEESAGDTASSEGAEGGRERAGDGNGRPEGSAVTEPARPQADGGSAEEARK</sequence>
<evidence type="ECO:0000256" key="13">
    <source>
        <dbReference type="SAM" id="MobiDB-lite"/>
    </source>
</evidence>
<feature type="compositionally biased region" description="Basic and acidic residues" evidence="13">
    <location>
        <begin position="159"/>
        <end position="172"/>
    </location>
</feature>
<dbReference type="SMART" id="SM00387">
    <property type="entry name" value="HATPase_c"/>
    <property type="match status" value="1"/>
</dbReference>
<dbReference type="InterPro" id="IPR003660">
    <property type="entry name" value="HAMP_dom"/>
</dbReference>
<evidence type="ECO:0000256" key="7">
    <source>
        <dbReference type="ARBA" id="ARBA00022741"/>
    </source>
</evidence>
<gene>
    <name evidence="17" type="ORF">DTL70_23135</name>
</gene>
<comment type="catalytic activity">
    <reaction evidence="1">
        <text>ATP + protein L-histidine = ADP + protein N-phospho-L-histidine.</text>
        <dbReference type="EC" id="2.7.13.3"/>
    </reaction>
</comment>
<feature type="coiled-coil region" evidence="12">
    <location>
        <begin position="449"/>
        <end position="504"/>
    </location>
</feature>
<reference evidence="17 18" key="1">
    <citation type="submission" date="2018-06" db="EMBL/GenBank/DDBJ databases">
        <title>Streptomyces reniochalinae sp. nov. and Streptomyces diacarnus sp. nov. from marine sponges.</title>
        <authorList>
            <person name="Li L."/>
        </authorList>
    </citation>
    <scope>NUCLEOTIDE SEQUENCE [LARGE SCALE GENOMIC DNA]</scope>
    <source>
        <strain evidence="17 18">LHW51701</strain>
    </source>
</reference>
<evidence type="ECO:0000256" key="5">
    <source>
        <dbReference type="ARBA" id="ARBA00022679"/>
    </source>
</evidence>
<dbReference type="Gene3D" id="6.10.340.10">
    <property type="match status" value="1"/>
</dbReference>
<dbReference type="Gene3D" id="3.30.565.10">
    <property type="entry name" value="Histidine kinase-like ATPase, C-terminal domain"/>
    <property type="match status" value="1"/>
</dbReference>
<dbReference type="InterPro" id="IPR036890">
    <property type="entry name" value="HATPase_C_sf"/>
</dbReference>
<keyword evidence="6 14" id="KW-0812">Transmembrane</keyword>
<evidence type="ECO:0000256" key="8">
    <source>
        <dbReference type="ARBA" id="ARBA00022777"/>
    </source>
</evidence>
<keyword evidence="5" id="KW-0808">Transferase</keyword>
<feature type="compositionally biased region" description="Low complexity" evidence="13">
    <location>
        <begin position="796"/>
        <end position="807"/>
    </location>
</feature>
<comment type="subcellular location">
    <subcellularLocation>
        <location evidence="2">Membrane</location>
    </subcellularLocation>
</comment>
<organism evidence="17 18">
    <name type="scientific">Streptomyces diacarni</name>
    <dbReference type="NCBI Taxonomy" id="2800381"/>
    <lineage>
        <taxon>Bacteria</taxon>
        <taxon>Bacillati</taxon>
        <taxon>Actinomycetota</taxon>
        <taxon>Actinomycetes</taxon>
        <taxon>Kitasatosporales</taxon>
        <taxon>Streptomycetaceae</taxon>
        <taxon>Streptomyces</taxon>
    </lineage>
</organism>
<feature type="compositionally biased region" description="Low complexity" evidence="13">
    <location>
        <begin position="893"/>
        <end position="905"/>
    </location>
</feature>
<feature type="compositionally biased region" description="Basic and acidic residues" evidence="13">
    <location>
        <begin position="957"/>
        <end position="967"/>
    </location>
</feature>
<keyword evidence="14" id="KW-0472">Membrane</keyword>
<keyword evidence="8" id="KW-0418">Kinase</keyword>
<feature type="transmembrane region" description="Helical" evidence="14">
    <location>
        <begin position="84"/>
        <end position="104"/>
    </location>
</feature>
<feature type="compositionally biased region" description="Basic residues" evidence="13">
    <location>
        <begin position="32"/>
        <end position="44"/>
    </location>
</feature>
<evidence type="ECO:0000256" key="12">
    <source>
        <dbReference type="SAM" id="Coils"/>
    </source>
</evidence>
<evidence type="ECO:0000259" key="15">
    <source>
        <dbReference type="PROSITE" id="PS50109"/>
    </source>
</evidence>
<evidence type="ECO:0000256" key="3">
    <source>
        <dbReference type="ARBA" id="ARBA00012438"/>
    </source>
</evidence>
<dbReference type="InterPro" id="IPR050980">
    <property type="entry name" value="2C_sensor_his_kinase"/>
</dbReference>
<keyword evidence="9" id="KW-0067">ATP-binding</keyword>
<evidence type="ECO:0000256" key="14">
    <source>
        <dbReference type="SAM" id="Phobius"/>
    </source>
</evidence>
<dbReference type="InterPro" id="IPR013587">
    <property type="entry name" value="Nitrate/nitrite_sensing"/>
</dbReference>
<feature type="domain" description="Histidine kinase" evidence="15">
    <location>
        <begin position="661"/>
        <end position="778"/>
    </location>
</feature>
<evidence type="ECO:0000256" key="2">
    <source>
        <dbReference type="ARBA" id="ARBA00004370"/>
    </source>
</evidence>
<dbReference type="InterPro" id="IPR003594">
    <property type="entry name" value="HATPase_dom"/>
</dbReference>
<dbReference type="GO" id="GO:0000160">
    <property type="term" value="P:phosphorelay signal transduction system"/>
    <property type="evidence" value="ECO:0007669"/>
    <property type="project" value="UniProtKB-KW"/>
</dbReference>
<dbReference type="InterPro" id="IPR005467">
    <property type="entry name" value="His_kinase_dom"/>
</dbReference>
<keyword evidence="4" id="KW-0597">Phosphoprotein</keyword>
<dbReference type="GO" id="GO:0005524">
    <property type="term" value="F:ATP binding"/>
    <property type="evidence" value="ECO:0007669"/>
    <property type="project" value="UniProtKB-KW"/>
</dbReference>
<dbReference type="AlphaFoldDB" id="A0A367ENM2"/>
<feature type="compositionally biased region" description="Low complexity" evidence="13">
    <location>
        <begin position="173"/>
        <end position="189"/>
    </location>
</feature>
<accession>A0A367ENM2</accession>
<dbReference type="EC" id="2.7.13.3" evidence="3"/>
<keyword evidence="10 14" id="KW-1133">Transmembrane helix</keyword>
<dbReference type="GO" id="GO:0016020">
    <property type="term" value="C:membrane"/>
    <property type="evidence" value="ECO:0007669"/>
    <property type="project" value="UniProtKB-SubCell"/>
</dbReference>
<evidence type="ECO:0000256" key="4">
    <source>
        <dbReference type="ARBA" id="ARBA00022553"/>
    </source>
</evidence>
<dbReference type="PROSITE" id="PS50109">
    <property type="entry name" value="HIS_KIN"/>
    <property type="match status" value="1"/>
</dbReference>
<keyword evidence="11" id="KW-0902">Two-component regulatory system</keyword>
<protein>
    <recommendedName>
        <fullName evidence="3">histidine kinase</fullName>
        <ecNumber evidence="3">2.7.13.3</ecNumber>
    </recommendedName>
</protein>
<feature type="region of interest" description="Disordered" evidence="13">
    <location>
        <begin position="19"/>
        <end position="75"/>
    </location>
</feature>
<dbReference type="GO" id="GO:0004673">
    <property type="term" value="F:protein histidine kinase activity"/>
    <property type="evidence" value="ECO:0007669"/>
    <property type="project" value="UniProtKB-EC"/>
</dbReference>
<dbReference type="PANTHER" id="PTHR44936:SF9">
    <property type="entry name" value="SENSOR PROTEIN CREC"/>
    <property type="match status" value="1"/>
</dbReference>
<evidence type="ECO:0000256" key="9">
    <source>
        <dbReference type="ARBA" id="ARBA00022840"/>
    </source>
</evidence>
<dbReference type="EMBL" id="QOIN01000048">
    <property type="protein sequence ID" value="RCG19631.1"/>
    <property type="molecule type" value="Genomic_DNA"/>
</dbReference>
<keyword evidence="18" id="KW-1185">Reference proteome</keyword>
<proteinExistence type="predicted"/>
<name>A0A367ENM2_9ACTN</name>
<dbReference type="Proteomes" id="UP000252914">
    <property type="component" value="Unassembled WGS sequence"/>
</dbReference>
<dbReference type="Pfam" id="PF08376">
    <property type="entry name" value="NIT"/>
    <property type="match status" value="1"/>
</dbReference>
<evidence type="ECO:0000256" key="11">
    <source>
        <dbReference type="ARBA" id="ARBA00023012"/>
    </source>
</evidence>
<keyword evidence="7" id="KW-0547">Nucleotide-binding</keyword>
<evidence type="ECO:0000256" key="10">
    <source>
        <dbReference type="ARBA" id="ARBA00022989"/>
    </source>
</evidence>
<dbReference type="Pfam" id="PF02518">
    <property type="entry name" value="HATPase_c"/>
    <property type="match status" value="1"/>
</dbReference>
<evidence type="ECO:0000313" key="18">
    <source>
        <dbReference type="Proteomes" id="UP000252914"/>
    </source>
</evidence>